<keyword evidence="2" id="KW-1185">Reference proteome</keyword>
<dbReference type="GeneID" id="105265934"/>
<keyword evidence="1" id="KW-1133">Transmembrane helix</keyword>
<name>A0A9R1TY28_9HYME</name>
<dbReference type="RefSeq" id="XP_011302066.1">
    <property type="nucleotide sequence ID" value="XM_011303764.1"/>
</dbReference>
<evidence type="ECO:0000256" key="1">
    <source>
        <dbReference type="SAM" id="Phobius"/>
    </source>
</evidence>
<dbReference type="OrthoDB" id="8185860at2759"/>
<feature type="transmembrane region" description="Helical" evidence="1">
    <location>
        <begin position="37"/>
        <end position="54"/>
    </location>
</feature>
<organism evidence="2 3">
    <name type="scientific">Fopius arisanus</name>
    <dbReference type="NCBI Taxonomy" id="64838"/>
    <lineage>
        <taxon>Eukaryota</taxon>
        <taxon>Metazoa</taxon>
        <taxon>Ecdysozoa</taxon>
        <taxon>Arthropoda</taxon>
        <taxon>Hexapoda</taxon>
        <taxon>Insecta</taxon>
        <taxon>Pterygota</taxon>
        <taxon>Neoptera</taxon>
        <taxon>Endopterygota</taxon>
        <taxon>Hymenoptera</taxon>
        <taxon>Apocrita</taxon>
        <taxon>Ichneumonoidea</taxon>
        <taxon>Braconidae</taxon>
        <taxon>Opiinae</taxon>
        <taxon>Fopius</taxon>
    </lineage>
</organism>
<dbReference type="KEGG" id="fas:105265934"/>
<gene>
    <name evidence="3" type="primary">LOC105265934</name>
</gene>
<proteinExistence type="predicted"/>
<sequence>MTPTPGDSWAVTLTAAFIRCCGFWAEDTEFGKKVMDIIVKYSVVAILWASAVTVSDLYHCYGDVDKFTYCGLNVLTVGFGSYKLVAFYMKRKMFLDLIYYAKKHFWFCHYDEYGAEMMRKCMRRCVGIILFGVSMSHLTIIIYYIKPLIGKPQYVEISVLYK</sequence>
<protein>
    <submittedName>
        <fullName evidence="3">Uncharacterized protein</fullName>
    </submittedName>
</protein>
<evidence type="ECO:0000313" key="3">
    <source>
        <dbReference type="RefSeq" id="XP_011302066.1"/>
    </source>
</evidence>
<feature type="transmembrane region" description="Helical" evidence="1">
    <location>
        <begin position="125"/>
        <end position="145"/>
    </location>
</feature>
<feature type="transmembrane region" description="Helical" evidence="1">
    <location>
        <begin position="66"/>
        <end position="85"/>
    </location>
</feature>
<dbReference type="AlphaFoldDB" id="A0A9R1TY28"/>
<keyword evidence="1" id="KW-0472">Membrane</keyword>
<accession>A0A9R1TY28</accession>
<keyword evidence="1" id="KW-0812">Transmembrane</keyword>
<dbReference type="Proteomes" id="UP000694866">
    <property type="component" value="Unplaced"/>
</dbReference>
<evidence type="ECO:0000313" key="2">
    <source>
        <dbReference type="Proteomes" id="UP000694866"/>
    </source>
</evidence>
<reference evidence="3" key="1">
    <citation type="submission" date="2025-08" db="UniProtKB">
        <authorList>
            <consortium name="RefSeq"/>
        </authorList>
    </citation>
    <scope>IDENTIFICATION</scope>
    <source>
        <strain evidence="3">USDA-PBARC FA_bdor</strain>
        <tissue evidence="3">Whole organism</tissue>
    </source>
</reference>